<gene>
    <name evidence="1" type="ORF">L596_014986</name>
</gene>
<dbReference type="EMBL" id="AZBU02000004">
    <property type="protein sequence ID" value="TKR81043.1"/>
    <property type="molecule type" value="Genomic_DNA"/>
</dbReference>
<reference evidence="1 2" key="2">
    <citation type="journal article" date="2019" name="G3 (Bethesda)">
        <title>Hybrid Assembly of the Genome of the Entomopathogenic Nematode Steinernema carpocapsae Identifies the X-Chromosome.</title>
        <authorList>
            <person name="Serra L."/>
            <person name="Macchietto M."/>
            <person name="Macias-Munoz A."/>
            <person name="McGill C.J."/>
            <person name="Rodriguez I.M."/>
            <person name="Rodriguez B."/>
            <person name="Murad R."/>
            <person name="Mortazavi A."/>
        </authorList>
    </citation>
    <scope>NUCLEOTIDE SEQUENCE [LARGE SCALE GENOMIC DNA]</scope>
    <source>
        <strain evidence="1 2">ALL</strain>
    </source>
</reference>
<evidence type="ECO:0000313" key="1">
    <source>
        <dbReference type="EMBL" id="TKR81043.1"/>
    </source>
</evidence>
<reference evidence="1 2" key="1">
    <citation type="journal article" date="2015" name="Genome Biol.">
        <title>Comparative genomics of Steinernema reveals deeply conserved gene regulatory networks.</title>
        <authorList>
            <person name="Dillman A.R."/>
            <person name="Macchietto M."/>
            <person name="Porter C.F."/>
            <person name="Rogers A."/>
            <person name="Williams B."/>
            <person name="Antoshechkin I."/>
            <person name="Lee M.M."/>
            <person name="Goodwin Z."/>
            <person name="Lu X."/>
            <person name="Lewis E.E."/>
            <person name="Goodrich-Blair H."/>
            <person name="Stock S.P."/>
            <person name="Adams B.J."/>
            <person name="Sternberg P.W."/>
            <person name="Mortazavi A."/>
        </authorList>
    </citation>
    <scope>NUCLEOTIDE SEQUENCE [LARGE SCALE GENOMIC DNA]</scope>
    <source>
        <strain evidence="1 2">ALL</strain>
    </source>
</reference>
<keyword evidence="2" id="KW-1185">Reference proteome</keyword>
<comment type="caution">
    <text evidence="1">The sequence shown here is derived from an EMBL/GenBank/DDBJ whole genome shotgun (WGS) entry which is preliminary data.</text>
</comment>
<accession>A0A4U5NEJ7</accession>
<sequence length="103" mass="11751">MLLWPPSLRPLRSFIMQPRLIIHIRARCWRRRIYYIFCPTLSCLVRGGRLSAVCTLFQYCCCTHSGGPHSLPTVVRESHYDLLESPSCFLGLPGIPRSPSGPH</sequence>
<dbReference type="AlphaFoldDB" id="A0A4U5NEJ7"/>
<proteinExistence type="predicted"/>
<protein>
    <submittedName>
        <fullName evidence="1">Uncharacterized protein</fullName>
    </submittedName>
</protein>
<organism evidence="1 2">
    <name type="scientific">Steinernema carpocapsae</name>
    <name type="common">Entomopathogenic nematode</name>
    <dbReference type="NCBI Taxonomy" id="34508"/>
    <lineage>
        <taxon>Eukaryota</taxon>
        <taxon>Metazoa</taxon>
        <taxon>Ecdysozoa</taxon>
        <taxon>Nematoda</taxon>
        <taxon>Chromadorea</taxon>
        <taxon>Rhabditida</taxon>
        <taxon>Tylenchina</taxon>
        <taxon>Panagrolaimomorpha</taxon>
        <taxon>Strongyloidoidea</taxon>
        <taxon>Steinernematidae</taxon>
        <taxon>Steinernema</taxon>
    </lineage>
</organism>
<dbReference type="Proteomes" id="UP000298663">
    <property type="component" value="Unassembled WGS sequence"/>
</dbReference>
<name>A0A4U5NEJ7_STECR</name>
<evidence type="ECO:0000313" key="2">
    <source>
        <dbReference type="Proteomes" id="UP000298663"/>
    </source>
</evidence>